<feature type="compositionally biased region" description="Low complexity" evidence="1">
    <location>
        <begin position="318"/>
        <end position="339"/>
    </location>
</feature>
<gene>
    <name evidence="2" type="primary">HEATR4</name>
    <name evidence="2" type="ORF">HK100_002236</name>
</gene>
<comment type="caution">
    <text evidence="2">The sequence shown here is derived from an EMBL/GenBank/DDBJ whole genome shotgun (WGS) entry which is preliminary data.</text>
</comment>
<dbReference type="AlphaFoldDB" id="A0AAD5T1M7"/>
<feature type="compositionally biased region" description="Polar residues" evidence="1">
    <location>
        <begin position="340"/>
        <end position="353"/>
    </location>
</feature>
<dbReference type="InterPro" id="IPR011989">
    <property type="entry name" value="ARM-like"/>
</dbReference>
<name>A0AAD5T1M7_9FUNG</name>
<dbReference type="Pfam" id="PF20168">
    <property type="entry name" value="PDS5"/>
    <property type="match status" value="1"/>
</dbReference>
<organism evidence="2 3">
    <name type="scientific">Physocladia obscura</name>
    <dbReference type="NCBI Taxonomy" id="109957"/>
    <lineage>
        <taxon>Eukaryota</taxon>
        <taxon>Fungi</taxon>
        <taxon>Fungi incertae sedis</taxon>
        <taxon>Chytridiomycota</taxon>
        <taxon>Chytridiomycota incertae sedis</taxon>
        <taxon>Chytridiomycetes</taxon>
        <taxon>Chytridiales</taxon>
        <taxon>Chytriomycetaceae</taxon>
        <taxon>Physocladia</taxon>
    </lineage>
</organism>
<accession>A0AAD5T1M7</accession>
<feature type="compositionally biased region" description="Low complexity" evidence="1">
    <location>
        <begin position="388"/>
        <end position="400"/>
    </location>
</feature>
<dbReference type="PANTHER" id="PTHR12697:SF5">
    <property type="entry name" value="DEOXYHYPUSINE HYDROXYLASE"/>
    <property type="match status" value="1"/>
</dbReference>
<dbReference type="Proteomes" id="UP001211907">
    <property type="component" value="Unassembled WGS sequence"/>
</dbReference>
<feature type="compositionally biased region" description="Pro residues" evidence="1">
    <location>
        <begin position="355"/>
        <end position="365"/>
    </location>
</feature>
<protein>
    <submittedName>
        <fullName evidence="2">HEAT repeat-containing protein 4</fullName>
    </submittedName>
</protein>
<dbReference type="Gene3D" id="1.25.10.10">
    <property type="entry name" value="Leucine-rich Repeat Variant"/>
    <property type="match status" value="1"/>
</dbReference>
<sequence>MAIPPIPRPHRKALMSKKKRRKNGTSSDFGQSVRATPAHKSFFKVPKSTNNEDKLCININYVNPVAAAIDVPFVADTRIPFVHPPPRLPPCYAAHLRDLQYFKLALDDNESGVHEQSNQVVLDINCLSLKFERSVQDSFTSWPYHLGPHSNFYDKRDSELQTNQILSEKIEQKSAHPDDLNHGQQQKGTTMIHKSDWLRDVRNRVPASQRQVTGALDEKIGANMKGYERNVPYMLEVWQRVEGVNLNQLLHNSRDTEDIEQHGLRKTEIFTFPTESVHATKAIQADPNTNIIVEEDETETENAKQLPFKSYSAMPRNISPQSSVKSIIKKSNSNSRPISAKSSVFSTTSADSNPTGPPPQTPHLPPIQQTLSSSTIALLKKLAMDSKGGNNASAGNGNNGTDPQISPEEVNKALRLTLTGPEITAANDVILTTNSTSLGKRKDIVLRRRQKHTYRLKASGGFMLNAENTEGDFQLVVPIFDDADGGDEYEMARGSRNGRSRKVSVKNSGLKNGNLEEIFASQRYEALPADQRHNINALKKTPKNNEYNFMRLVTLINRYKTRESSFINYMYSNTPTAPIKIEDISDFLMTPYTLLEELPEHGTEAHTILYQTLLLCLLNQNGTDLRFEAAKILILLNDHLNLPRWEAIAFKNTLNDAIRTNSSLDDAFLAGVTLCKMGVVDSKTVRRVKHGLGDFDVQKRTVAVDCLANLDLRHATGIMDMLLSESTSTSWRVRMDVVELLRRWIQRIDPVQYTIADNEDEAVVDGSVDALDMMSRQANEKYQDIDYGDADSTDVLGAVVLVEEASPHSSTMKLLDSKSITHLQAGSTNTIVKNRLEGFVLRAIDVLLDIMWNDWSKDVRSLATKTLALLNQGKKSFDWIIEFLNQDDPGKKINALRCLSNMGVATGNAMNAFLKTFKDSYNSVRIEACKVACGIVTKRNRALVNALLDCLNDFDNRVRAYAIKAIGLSKCTEPRIRESLYWSLIHDKCASVRAEAIHATSALGLLEDDTNLRESIYILMDTDKDDGVQKESERALVESGFMVDSERHKIGKETSSTATNVTHVQKRRDTKNAAGEEYNDNDDGDSPQKEKNEKDFDCETNHNTSTIAAVPGGLIIGSIASAATTGFLKTPSQKFKKDSTTTIPKPLSEKNNHFVATATTTTNNTRQFSATAIPTTTTTTKTRLPRSIVPAAVRGSSQEEIELYFRESLVGDAEQKAVIAQVKGMSLPATVLSEVALLEKESTSLSMDLGLDLDFRRPEKFNFAKMRGRQRLGAKI</sequence>
<proteinExistence type="predicted"/>
<dbReference type="EMBL" id="JADGJH010001514">
    <property type="protein sequence ID" value="KAJ3112699.1"/>
    <property type="molecule type" value="Genomic_DNA"/>
</dbReference>
<feature type="region of interest" description="Disordered" evidence="1">
    <location>
        <begin position="1047"/>
        <end position="1099"/>
    </location>
</feature>
<reference evidence="2" key="1">
    <citation type="submission" date="2020-05" db="EMBL/GenBank/DDBJ databases">
        <title>Phylogenomic resolution of chytrid fungi.</title>
        <authorList>
            <person name="Stajich J.E."/>
            <person name="Amses K."/>
            <person name="Simmons R."/>
            <person name="Seto K."/>
            <person name="Myers J."/>
            <person name="Bonds A."/>
            <person name="Quandt C.A."/>
            <person name="Barry K."/>
            <person name="Liu P."/>
            <person name="Grigoriev I."/>
            <person name="Longcore J.E."/>
            <person name="James T.Y."/>
        </authorList>
    </citation>
    <scope>NUCLEOTIDE SEQUENCE</scope>
    <source>
        <strain evidence="2">JEL0513</strain>
    </source>
</reference>
<dbReference type="SUPFAM" id="SSF48371">
    <property type="entry name" value="ARM repeat"/>
    <property type="match status" value="1"/>
</dbReference>
<feature type="compositionally biased region" description="Basic and acidic residues" evidence="1">
    <location>
        <begin position="1086"/>
        <end position="1099"/>
    </location>
</feature>
<evidence type="ECO:0000313" key="3">
    <source>
        <dbReference type="Proteomes" id="UP001211907"/>
    </source>
</evidence>
<dbReference type="PANTHER" id="PTHR12697">
    <property type="entry name" value="PBS LYASE HEAT-LIKE PROTEIN"/>
    <property type="match status" value="1"/>
</dbReference>
<feature type="region of interest" description="Disordered" evidence="1">
    <location>
        <begin position="387"/>
        <end position="406"/>
    </location>
</feature>
<dbReference type="InterPro" id="IPR016024">
    <property type="entry name" value="ARM-type_fold"/>
</dbReference>
<keyword evidence="3" id="KW-1185">Reference proteome</keyword>
<dbReference type="GO" id="GO:0019135">
    <property type="term" value="F:deoxyhypusine monooxygenase activity"/>
    <property type="evidence" value="ECO:0007669"/>
    <property type="project" value="TreeGrafter"/>
</dbReference>
<feature type="region of interest" description="Disordered" evidence="1">
    <location>
        <begin position="1"/>
        <end position="32"/>
    </location>
</feature>
<feature type="compositionally biased region" description="Basic residues" evidence="1">
    <location>
        <begin position="8"/>
        <end position="23"/>
    </location>
</feature>
<evidence type="ECO:0000256" key="1">
    <source>
        <dbReference type="SAM" id="MobiDB-lite"/>
    </source>
</evidence>
<feature type="region of interest" description="Disordered" evidence="1">
    <location>
        <begin position="288"/>
        <end position="368"/>
    </location>
</feature>
<evidence type="ECO:0000313" key="2">
    <source>
        <dbReference type="EMBL" id="KAJ3112699.1"/>
    </source>
</evidence>
<feature type="compositionally biased region" description="Polar residues" evidence="1">
    <location>
        <begin position="1053"/>
        <end position="1063"/>
    </location>
</feature>